<accession>A0A0K8V0H9</accession>
<feature type="transmembrane region" description="Helical" evidence="1">
    <location>
        <begin position="22"/>
        <end position="47"/>
    </location>
</feature>
<dbReference type="AlphaFoldDB" id="A0A0K8V0H9"/>
<reference evidence="3" key="1">
    <citation type="submission" date="2015-06" db="EMBL/GenBank/DDBJ databases">
        <authorList>
            <person name="Hoefler B.C."/>
            <person name="Straight P.D."/>
        </authorList>
    </citation>
    <scope>NUCLEOTIDE SEQUENCE</scope>
</reference>
<evidence type="ECO:0000256" key="1">
    <source>
        <dbReference type="SAM" id="Phobius"/>
    </source>
</evidence>
<keyword evidence="1" id="KW-0472">Membrane</keyword>
<gene>
    <name evidence="3" type="ORF">c0_g1_i1</name>
</gene>
<keyword evidence="1" id="KW-1133">Transmembrane helix</keyword>
<evidence type="ECO:0000259" key="2">
    <source>
        <dbReference type="Pfam" id="PF05267"/>
    </source>
</evidence>
<dbReference type="Pfam" id="PF05267">
    <property type="entry name" value="DUF725"/>
    <property type="match status" value="1"/>
</dbReference>
<protein>
    <recommendedName>
        <fullName evidence="2">Protein TsetseEP domain-containing protein</fullName>
    </recommendedName>
</protein>
<dbReference type="InterPro" id="IPR007931">
    <property type="entry name" value="TsetseEP"/>
</dbReference>
<dbReference type="EMBL" id="GDHF01019882">
    <property type="protein sequence ID" value="JAI32432.1"/>
    <property type="molecule type" value="Transcribed_RNA"/>
</dbReference>
<sequence length="229" mass="24691">KITRKCCCSFDRKHSRSKRLDIMQTLIFTILALTLIGNTTAVLPFAVAKAEADEDVLYLLGQNTVLGGSADPEITSQCFTYYTPLLNQISLNFSVQYELCVTAAAQAATELSASAAQNRATLVNETTAICNAFASCNSNSESNNLDFLNCYATAASADINEIFIISTSASNAALSWKSGLQQISDTEQICQNNAQQTYSTQTTKTYKELYACFTNGLPTASTSTIAVKT</sequence>
<dbReference type="OrthoDB" id="7980281at2759"/>
<name>A0A0K8V0H9_BACLA</name>
<proteinExistence type="predicted"/>
<feature type="domain" description="Protein TsetseEP" evidence="2">
    <location>
        <begin position="75"/>
        <end position="195"/>
    </location>
</feature>
<organism evidence="3">
    <name type="scientific">Bactrocera latifrons</name>
    <name type="common">Malaysian fruit fly</name>
    <name type="synonym">Chaetodacus latifrons</name>
    <dbReference type="NCBI Taxonomy" id="174628"/>
    <lineage>
        <taxon>Eukaryota</taxon>
        <taxon>Metazoa</taxon>
        <taxon>Ecdysozoa</taxon>
        <taxon>Arthropoda</taxon>
        <taxon>Hexapoda</taxon>
        <taxon>Insecta</taxon>
        <taxon>Pterygota</taxon>
        <taxon>Neoptera</taxon>
        <taxon>Endopterygota</taxon>
        <taxon>Diptera</taxon>
        <taxon>Brachycera</taxon>
        <taxon>Muscomorpha</taxon>
        <taxon>Tephritoidea</taxon>
        <taxon>Tephritidae</taxon>
        <taxon>Bactrocera</taxon>
        <taxon>Bactrocera</taxon>
    </lineage>
</organism>
<feature type="non-terminal residue" evidence="3">
    <location>
        <position position="1"/>
    </location>
</feature>
<keyword evidence="1" id="KW-0812">Transmembrane</keyword>
<evidence type="ECO:0000313" key="3">
    <source>
        <dbReference type="EMBL" id="JAI32432.1"/>
    </source>
</evidence>